<evidence type="ECO:0000313" key="2">
    <source>
        <dbReference type="EnsemblPlants" id="ORUFI07G01930.1"/>
    </source>
</evidence>
<reference evidence="2" key="2">
    <citation type="submission" date="2015-06" db="UniProtKB">
        <authorList>
            <consortium name="EnsemblPlants"/>
        </authorList>
    </citation>
    <scope>IDENTIFICATION</scope>
</reference>
<sequence>MMIQRVGPGTRAPPPAPTLPNSNRVVATHLSGYCAYLVACYPDLLPDDDGRQGGCRESPRRRPSWRRSTRSWSVRLLSAGCRHKVLRNGAQLAEQLYCWPALVQSQTQNQQEEEDKV</sequence>
<protein>
    <submittedName>
        <fullName evidence="2">Uncharacterized protein</fullName>
    </submittedName>
</protein>
<name>A0A0E0Q3Q1_ORYRU</name>
<reference evidence="3" key="1">
    <citation type="submission" date="2013-06" db="EMBL/GenBank/DDBJ databases">
        <authorList>
            <person name="Zhao Q."/>
        </authorList>
    </citation>
    <scope>NUCLEOTIDE SEQUENCE</scope>
    <source>
        <strain evidence="3">cv. W1943</strain>
    </source>
</reference>
<proteinExistence type="predicted"/>
<keyword evidence="3" id="KW-1185">Reference proteome</keyword>
<evidence type="ECO:0000313" key="3">
    <source>
        <dbReference type="Proteomes" id="UP000008022"/>
    </source>
</evidence>
<feature type="region of interest" description="Disordered" evidence="1">
    <location>
        <begin position="45"/>
        <end position="68"/>
    </location>
</feature>
<feature type="compositionally biased region" description="Basic residues" evidence="1">
    <location>
        <begin position="59"/>
        <end position="68"/>
    </location>
</feature>
<accession>A0A0E0Q3Q1</accession>
<evidence type="ECO:0000256" key="1">
    <source>
        <dbReference type="SAM" id="MobiDB-lite"/>
    </source>
</evidence>
<dbReference type="Proteomes" id="UP000008022">
    <property type="component" value="Unassembled WGS sequence"/>
</dbReference>
<organism evidence="2 3">
    <name type="scientific">Oryza rufipogon</name>
    <name type="common">Brownbeard rice</name>
    <name type="synonym">Asian wild rice</name>
    <dbReference type="NCBI Taxonomy" id="4529"/>
    <lineage>
        <taxon>Eukaryota</taxon>
        <taxon>Viridiplantae</taxon>
        <taxon>Streptophyta</taxon>
        <taxon>Embryophyta</taxon>
        <taxon>Tracheophyta</taxon>
        <taxon>Spermatophyta</taxon>
        <taxon>Magnoliopsida</taxon>
        <taxon>Liliopsida</taxon>
        <taxon>Poales</taxon>
        <taxon>Poaceae</taxon>
        <taxon>BOP clade</taxon>
        <taxon>Oryzoideae</taxon>
        <taxon>Oryzeae</taxon>
        <taxon>Oryzinae</taxon>
        <taxon>Oryza</taxon>
    </lineage>
</organism>
<dbReference type="Gramene" id="ORUFI07G01930.1">
    <property type="protein sequence ID" value="ORUFI07G01930.1"/>
    <property type="gene ID" value="ORUFI07G01930"/>
</dbReference>
<feature type="region of interest" description="Disordered" evidence="1">
    <location>
        <begin position="1"/>
        <end position="20"/>
    </location>
</feature>
<dbReference type="STRING" id="4529.A0A0E0Q3Q1"/>
<dbReference type="HOGENOM" id="CLU_2088780_0_0_1"/>
<dbReference type="EnsemblPlants" id="ORUFI07G01930.1">
    <property type="protein sequence ID" value="ORUFI07G01930.1"/>
    <property type="gene ID" value="ORUFI07G01930"/>
</dbReference>
<dbReference type="AlphaFoldDB" id="A0A0E0Q3Q1"/>